<dbReference type="SMART" id="SM00368">
    <property type="entry name" value="LRR_RI"/>
    <property type="match status" value="3"/>
</dbReference>
<name>A0A5A8DVL3_CAFRO</name>
<evidence type="ECO:0000313" key="2">
    <source>
        <dbReference type="Proteomes" id="UP000324907"/>
    </source>
</evidence>
<proteinExistence type="predicted"/>
<reference evidence="1 2" key="1">
    <citation type="submission" date="2019-07" db="EMBL/GenBank/DDBJ databases">
        <title>Genomes of Cafeteria roenbergensis.</title>
        <authorList>
            <person name="Fischer M.G."/>
            <person name="Hackl T."/>
            <person name="Roman M."/>
        </authorList>
    </citation>
    <scope>NUCLEOTIDE SEQUENCE [LARGE SCALE GENOMIC DNA]</scope>
    <source>
        <strain evidence="1 2">RCC970-E3</strain>
    </source>
</reference>
<protein>
    <recommendedName>
        <fullName evidence="3">F-box domain-containing protein</fullName>
    </recommendedName>
</protein>
<dbReference type="AlphaFoldDB" id="A0A5A8DVL3"/>
<evidence type="ECO:0000313" key="1">
    <source>
        <dbReference type="EMBL" id="KAA0169288.1"/>
    </source>
</evidence>
<dbReference type="Pfam" id="PF13516">
    <property type="entry name" value="LRR_6"/>
    <property type="match status" value="2"/>
</dbReference>
<comment type="caution">
    <text evidence="1">The sequence shown here is derived from an EMBL/GenBank/DDBJ whole genome shotgun (WGS) entry which is preliminary data.</text>
</comment>
<dbReference type="PANTHER" id="PTHR24114">
    <property type="entry name" value="LEUCINE RICH REPEAT FAMILY PROTEIN"/>
    <property type="match status" value="1"/>
</dbReference>
<dbReference type="SUPFAM" id="SSF52047">
    <property type="entry name" value="RNI-like"/>
    <property type="match status" value="1"/>
</dbReference>
<gene>
    <name evidence="1" type="ORF">FNF28_02242</name>
</gene>
<evidence type="ECO:0008006" key="3">
    <source>
        <dbReference type="Google" id="ProtNLM"/>
    </source>
</evidence>
<dbReference type="Gene3D" id="3.80.10.10">
    <property type="entry name" value="Ribonuclease Inhibitor"/>
    <property type="match status" value="1"/>
</dbReference>
<accession>A0A5A8DVL3</accession>
<dbReference type="EMBL" id="VLTL01000024">
    <property type="protein sequence ID" value="KAA0169288.1"/>
    <property type="molecule type" value="Genomic_DNA"/>
</dbReference>
<dbReference type="InterPro" id="IPR032675">
    <property type="entry name" value="LRR_dom_sf"/>
</dbReference>
<dbReference type="InterPro" id="IPR052394">
    <property type="entry name" value="LRR-containing"/>
</dbReference>
<dbReference type="InterPro" id="IPR001611">
    <property type="entry name" value="Leu-rich_rpt"/>
</dbReference>
<sequence length="832" mass="89937">MVRHKSLTSYDLSWNSLRGEGAVAIADALEGNRKVRKVNCAFNGFASQGAFAMAAAVADNVTLEDLNLAHNSIMPNAALVLATCLATNSTLVRIDVSGNTLGKLGGRAFIRTGIESRHMEIGLAQTNLEVDDFSDSAFHPSRPSGTRTLDLSDPYSHAVAFELLRIFRDNQAVQLEPVALAVPHSASKTITLRRCTISGGPDRPSGALPTIAVCSDEKPDEEWELPTMGTATFTVSTSAHDVEPWRKAPNRAAKGMIRMLKRKSLTSEERSVLVRLAADDMSLTGEQASSIVNESMAHLTDNPASGHLFSRMGMAKSLLSSIVDSQGQSKFVETTLSADARARLAEEIGQHHIFSPSNPTDHYVLDLSVENDRMLLSQLRRINALEAQSGKSSGLGDTSQHGDWQAFRNARLNDKPIALTSATQVPDAGSLEFDFASTQRPGASAAKLRPEHMIRIIRGLAGVFNVNPWPVIQPTYLAVKTLLQADGLGGGLPPPPADKEASILADSGPFAPLRVQSVEDALSVADAFSKRAAPAKQRRLSLLQVPSLLDDDDDRTPKPSADGVRDPKRLVAHVPGVTTEAAVDAAGAFVARGVAAAKKRAQRVTIAERERAAAATRMFATPEEREQARLAVRYIRAMTAGLHVTPEQAELLIRVVPPHMAFARVEMLVAVFSRLTDISTVWRRLVPLLGQWPDRREACRRLGWLNVINPMHAEGYYHLDLSVHDERRLAQSLVILAVAEPGPNITAEAMAVHGSWLPNWRVPGEWLDSVPAEGEVLFDYTTHQPGCAVIASARVLLSRRFLVSRDAEMLQKLSALDPSIAAPVASGMAAAL</sequence>
<dbReference type="PANTHER" id="PTHR24114:SF2">
    <property type="entry name" value="F-BOX DOMAIN-CONTAINING PROTEIN-RELATED"/>
    <property type="match status" value="1"/>
</dbReference>
<dbReference type="Proteomes" id="UP000324907">
    <property type="component" value="Unassembled WGS sequence"/>
</dbReference>
<organism evidence="1 2">
    <name type="scientific">Cafeteria roenbergensis</name>
    <name type="common">Marine flagellate</name>
    <dbReference type="NCBI Taxonomy" id="33653"/>
    <lineage>
        <taxon>Eukaryota</taxon>
        <taxon>Sar</taxon>
        <taxon>Stramenopiles</taxon>
        <taxon>Bigyra</taxon>
        <taxon>Opalozoa</taxon>
        <taxon>Bicosoecida</taxon>
        <taxon>Cafeteriaceae</taxon>
        <taxon>Cafeteria</taxon>
    </lineage>
</organism>